<dbReference type="AlphaFoldDB" id="A0A1Q8RMT5"/>
<dbReference type="EMBL" id="MPGH01000156">
    <property type="protein sequence ID" value="OLN85656.1"/>
    <property type="molecule type" value="Genomic_DNA"/>
</dbReference>
<name>A0A1Q8RMT5_9PEZI</name>
<protein>
    <submittedName>
        <fullName evidence="1">Uncharacterized protein</fullName>
    </submittedName>
</protein>
<keyword evidence="2" id="KW-1185">Reference proteome</keyword>
<dbReference type="Proteomes" id="UP000186583">
    <property type="component" value="Unassembled WGS sequence"/>
</dbReference>
<evidence type="ECO:0000313" key="1">
    <source>
        <dbReference type="EMBL" id="OLN85656.1"/>
    </source>
</evidence>
<dbReference type="STRING" id="708187.A0A1Q8RMT5"/>
<organism evidence="1 2">
    <name type="scientific">Colletotrichum chlorophyti</name>
    <dbReference type="NCBI Taxonomy" id="708187"/>
    <lineage>
        <taxon>Eukaryota</taxon>
        <taxon>Fungi</taxon>
        <taxon>Dikarya</taxon>
        <taxon>Ascomycota</taxon>
        <taxon>Pezizomycotina</taxon>
        <taxon>Sordariomycetes</taxon>
        <taxon>Hypocreomycetidae</taxon>
        <taxon>Glomerellales</taxon>
        <taxon>Glomerellaceae</taxon>
        <taxon>Colletotrichum</taxon>
    </lineage>
</organism>
<evidence type="ECO:0000313" key="2">
    <source>
        <dbReference type="Proteomes" id="UP000186583"/>
    </source>
</evidence>
<gene>
    <name evidence="1" type="ORF">CCHL11_08305</name>
</gene>
<comment type="caution">
    <text evidence="1">The sequence shown here is derived from an EMBL/GenBank/DDBJ whole genome shotgun (WGS) entry which is preliminary data.</text>
</comment>
<reference evidence="1 2" key="1">
    <citation type="submission" date="2016-11" db="EMBL/GenBank/DDBJ databases">
        <title>Draft Genome Assembly of Colletotrichum chlorophyti a pathogen of herbaceous plants.</title>
        <authorList>
            <person name="Gan P."/>
            <person name="Narusaka M."/>
            <person name="Tsushima A."/>
            <person name="Narusaka Y."/>
            <person name="Takano Y."/>
            <person name="Shirasu K."/>
        </authorList>
    </citation>
    <scope>NUCLEOTIDE SEQUENCE [LARGE SCALE GENOMIC DNA]</scope>
    <source>
        <strain evidence="1 2">NTL11</strain>
    </source>
</reference>
<dbReference type="OrthoDB" id="3445164at2759"/>
<proteinExistence type="predicted"/>
<sequence>MGFLDLIDGTCLGLVNRYFYEIHRRRQCIVPLHARRDRPNDQEWAWRSMENVDDHACLESEYKTSADNRCINVGSDTVLEVKGQFWCRHCGTSRCELHRHLRGWIPREMEYCPISGKYQKRLRDKHRILCHRGSPKRPNQCGRHHVKSVQI</sequence>
<accession>A0A1Q8RMT5</accession>